<dbReference type="OrthoDB" id="5138733at2759"/>
<evidence type="ECO:0000313" key="3">
    <source>
        <dbReference type="Proteomes" id="UP000182658"/>
    </source>
</evidence>
<feature type="compositionally biased region" description="Basic and acidic residues" evidence="1">
    <location>
        <begin position="576"/>
        <end position="587"/>
    </location>
</feature>
<organism evidence="2 3">
    <name type="scientific">Coniochaeta ligniaria NRRL 30616</name>
    <dbReference type="NCBI Taxonomy" id="1408157"/>
    <lineage>
        <taxon>Eukaryota</taxon>
        <taxon>Fungi</taxon>
        <taxon>Dikarya</taxon>
        <taxon>Ascomycota</taxon>
        <taxon>Pezizomycotina</taxon>
        <taxon>Sordariomycetes</taxon>
        <taxon>Sordariomycetidae</taxon>
        <taxon>Coniochaetales</taxon>
        <taxon>Coniochaetaceae</taxon>
        <taxon>Coniochaeta</taxon>
    </lineage>
</organism>
<feature type="region of interest" description="Disordered" evidence="1">
    <location>
        <begin position="576"/>
        <end position="596"/>
    </location>
</feature>
<feature type="region of interest" description="Disordered" evidence="1">
    <location>
        <begin position="134"/>
        <end position="173"/>
    </location>
</feature>
<proteinExistence type="predicted"/>
<feature type="compositionally biased region" description="Basic residues" evidence="1">
    <location>
        <begin position="249"/>
        <end position="259"/>
    </location>
</feature>
<feature type="compositionally biased region" description="Polar residues" evidence="1">
    <location>
        <begin position="443"/>
        <end position="453"/>
    </location>
</feature>
<feature type="compositionally biased region" description="Polar residues" evidence="1">
    <location>
        <begin position="267"/>
        <end position="278"/>
    </location>
</feature>
<feature type="compositionally biased region" description="Polar residues" evidence="1">
    <location>
        <begin position="407"/>
        <end position="429"/>
    </location>
</feature>
<reference evidence="2 3" key="1">
    <citation type="submission" date="2016-10" db="EMBL/GenBank/DDBJ databases">
        <title>Draft genome sequence of Coniochaeta ligniaria NRRL30616, a lignocellulolytic fungus for bioabatement of inhibitors in plant biomass hydrolysates.</title>
        <authorList>
            <consortium name="DOE Joint Genome Institute"/>
            <person name="Jimenez D.J."/>
            <person name="Hector R.E."/>
            <person name="Riley R."/>
            <person name="Sun H."/>
            <person name="Grigoriev I.V."/>
            <person name="Van Elsas J.D."/>
            <person name="Nichols N.N."/>
        </authorList>
    </citation>
    <scope>NUCLEOTIDE SEQUENCE [LARGE SCALE GENOMIC DNA]</scope>
    <source>
        <strain evidence="2 3">NRRL 30616</strain>
    </source>
</reference>
<feature type="compositionally biased region" description="Basic and acidic residues" evidence="1">
    <location>
        <begin position="136"/>
        <end position="150"/>
    </location>
</feature>
<dbReference type="Proteomes" id="UP000182658">
    <property type="component" value="Unassembled WGS sequence"/>
</dbReference>
<evidence type="ECO:0000313" key="2">
    <source>
        <dbReference type="EMBL" id="OIW34281.1"/>
    </source>
</evidence>
<gene>
    <name evidence="2" type="ORF">CONLIGDRAFT_709672</name>
</gene>
<protein>
    <submittedName>
        <fullName evidence="2">Uncharacterized protein</fullName>
    </submittedName>
</protein>
<keyword evidence="3" id="KW-1185">Reference proteome</keyword>
<dbReference type="InParanoid" id="A0A1J7JLL0"/>
<dbReference type="EMBL" id="KV875093">
    <property type="protein sequence ID" value="OIW34281.1"/>
    <property type="molecule type" value="Genomic_DNA"/>
</dbReference>
<dbReference type="AlphaFoldDB" id="A0A1J7JLL0"/>
<accession>A0A1J7JLL0</accession>
<name>A0A1J7JLL0_9PEZI</name>
<sequence>MSSSSSSSPTMSAASIPNITALRTGLDYGDARLPRCATFNDDTRAFRRKFRTSRGIAGVDLHDWKSRDGQTGLNEMTIAYLEKEGSGLLFWPDDPSSPNFNRYQYSKDGHRIRRLVKQLFFRLNQQQFRNHKYKHKETPEPNAADERGRSEQAPIDVDAISVSPSTKTTNDPPVVAGESATLVEFDFNQFLHDQQPSPGRVILNDADVYDVPASTPSSPPLMQHFQSINQPSGAKRGPTIVDPASKAQPAKRQKRQPKPHPKDDSESTAAKNSTSGKWTSPRIKRQARRDPGFCGLEEMNKSISETAPSPEHNGMQPASTLEFATVTFRGPNTDKTDSVPQNTSTPQPRFEGNSGSSHPQRKPPLPTPISEAGAETVPTPEPTFAPIPLGLHNATQPPTQRDESRQPKTQPQDPSSNVTNKSKSPTPVSSLAKVAPAAGGGQSQNPSTTTANKPSVNFMYRVVLTRKPKTITERWTPRGRFQDKTLAELRKELPFGDDDLLAAAGEESQGLIFTVESECMRTVERLAYDDEGGFASLKRYINMEIREWFARQVRGGFGGRGRLDVDMLIERIASDGGDDEVKERDGDGLEDLELEW</sequence>
<feature type="compositionally biased region" description="Polar residues" evidence="1">
    <location>
        <begin position="162"/>
        <end position="171"/>
    </location>
</feature>
<feature type="region of interest" description="Disordered" evidence="1">
    <location>
        <begin position="212"/>
        <end position="293"/>
    </location>
</feature>
<evidence type="ECO:0000256" key="1">
    <source>
        <dbReference type="SAM" id="MobiDB-lite"/>
    </source>
</evidence>
<feature type="compositionally biased region" description="Polar residues" evidence="1">
    <location>
        <begin position="338"/>
        <end position="358"/>
    </location>
</feature>
<feature type="region of interest" description="Disordered" evidence="1">
    <location>
        <begin position="329"/>
        <end position="453"/>
    </location>
</feature>